<name>B3DVP5_METI4</name>
<evidence type="ECO:0000313" key="2">
    <source>
        <dbReference type="Proteomes" id="UP000009149"/>
    </source>
</evidence>
<dbReference type="HOGENOM" id="CLU_1914617_0_0_0"/>
<protein>
    <submittedName>
        <fullName evidence="1">Uncharacterized protein</fullName>
    </submittedName>
</protein>
<reference evidence="1 2" key="1">
    <citation type="journal article" date="2008" name="Biol. Direct">
        <title>Complete genome sequence of the extremely acidophilic methanotroph isolate V4, Methylacidiphilum infernorum, a representative of the bacterial phylum Verrucomicrobia.</title>
        <authorList>
            <person name="Hou S."/>
            <person name="Makarova K.S."/>
            <person name="Saw J.H."/>
            <person name="Senin P."/>
            <person name="Ly B.V."/>
            <person name="Zhou Z."/>
            <person name="Ren Y."/>
            <person name="Wang J."/>
            <person name="Galperin M.Y."/>
            <person name="Omelchenko M.V."/>
            <person name="Wolf Y.I."/>
            <person name="Yutin N."/>
            <person name="Koonin E.V."/>
            <person name="Stott M.B."/>
            <person name="Mountain B.W."/>
            <person name="Crowe M.A."/>
            <person name="Smirnova A.V."/>
            <person name="Dunfield P.F."/>
            <person name="Feng L."/>
            <person name="Wang L."/>
            <person name="Alam M."/>
        </authorList>
    </citation>
    <scope>NUCLEOTIDE SEQUENCE [LARGE SCALE GENOMIC DNA]</scope>
    <source>
        <strain evidence="2">Isolate V4</strain>
    </source>
</reference>
<organism evidence="1 2">
    <name type="scientific">Methylacidiphilum infernorum (isolate V4)</name>
    <name type="common">Methylokorus infernorum (strain V4)</name>
    <dbReference type="NCBI Taxonomy" id="481448"/>
    <lineage>
        <taxon>Bacteria</taxon>
        <taxon>Pseudomonadati</taxon>
        <taxon>Verrucomicrobiota</taxon>
        <taxon>Methylacidiphilae</taxon>
        <taxon>Methylacidiphilales</taxon>
        <taxon>Methylacidiphilaceae</taxon>
        <taxon>Methylacidiphilum (ex Ratnadevi et al. 2023)</taxon>
    </lineage>
</organism>
<sequence>MHGLKAEPLSSDSLPASALPEVVVQATAEQSVLPTERPLSSVYNSPFNIMDIPRSVTPINKILMDSAGIGSQGWPDPLSITMASPAAQFDASELYEMSSLLLGENLALPSLTALNKMSTMTVFSTPHGTLTW</sequence>
<dbReference type="Proteomes" id="UP000009149">
    <property type="component" value="Chromosome"/>
</dbReference>
<proteinExistence type="predicted"/>
<dbReference type="KEGG" id="min:Minf_1344"/>
<evidence type="ECO:0000313" key="1">
    <source>
        <dbReference type="EMBL" id="ACD83398.1"/>
    </source>
</evidence>
<dbReference type="EMBL" id="CP000975">
    <property type="protein sequence ID" value="ACD83398.1"/>
    <property type="molecule type" value="Genomic_DNA"/>
</dbReference>
<dbReference type="RefSeq" id="WP_012463680.1">
    <property type="nucleotide sequence ID" value="NC_010794.1"/>
</dbReference>
<dbReference type="AlphaFoldDB" id="B3DVP5"/>
<dbReference type="eggNOG" id="COG4774">
    <property type="taxonomic scope" value="Bacteria"/>
</dbReference>
<gene>
    <name evidence="1" type="ordered locus">Minf_1344</name>
</gene>
<accession>B3DVP5</accession>
<dbReference type="STRING" id="481448.Minf_1344"/>